<keyword evidence="2" id="KW-1185">Reference proteome</keyword>
<organism evidence="2 3">
    <name type="scientific">Nicotiana tabacum</name>
    <name type="common">Common tobacco</name>
    <dbReference type="NCBI Taxonomy" id="4097"/>
    <lineage>
        <taxon>Eukaryota</taxon>
        <taxon>Viridiplantae</taxon>
        <taxon>Streptophyta</taxon>
        <taxon>Embryophyta</taxon>
        <taxon>Tracheophyta</taxon>
        <taxon>Spermatophyta</taxon>
        <taxon>Magnoliopsida</taxon>
        <taxon>eudicotyledons</taxon>
        <taxon>Gunneridae</taxon>
        <taxon>Pentapetalae</taxon>
        <taxon>asterids</taxon>
        <taxon>lamiids</taxon>
        <taxon>Solanales</taxon>
        <taxon>Solanaceae</taxon>
        <taxon>Nicotianoideae</taxon>
        <taxon>Nicotianeae</taxon>
        <taxon>Nicotiana</taxon>
    </lineage>
</organism>
<accession>A0A1S4AQS4</accession>
<dbReference type="OMA" id="MGWTDSY"/>
<dbReference type="NCBIfam" id="TIGR01640">
    <property type="entry name" value="F_box_assoc_1"/>
    <property type="match status" value="1"/>
</dbReference>
<dbReference type="PANTHER" id="PTHR31111">
    <property type="entry name" value="BNAA05G37150D PROTEIN-RELATED"/>
    <property type="match status" value="1"/>
</dbReference>
<gene>
    <name evidence="3" type="primary">LOC107800445</name>
</gene>
<dbReference type="KEGG" id="nta:107800445"/>
<dbReference type="Pfam" id="PF08268">
    <property type="entry name" value="FBA_3"/>
    <property type="match status" value="1"/>
</dbReference>
<feature type="domain" description="F-box" evidence="1">
    <location>
        <begin position="1"/>
        <end position="44"/>
    </location>
</feature>
<dbReference type="GeneID" id="107800445"/>
<dbReference type="InterPro" id="IPR017451">
    <property type="entry name" value="F-box-assoc_interact_dom"/>
</dbReference>
<dbReference type="RefSeq" id="XP_016479102.1">
    <property type="nucleotide sequence ID" value="XM_016623616.1"/>
</dbReference>
<dbReference type="InterPro" id="IPR036047">
    <property type="entry name" value="F-box-like_dom_sf"/>
</dbReference>
<dbReference type="AlphaFoldDB" id="A0A1S4AQS4"/>
<reference evidence="2" key="1">
    <citation type="journal article" date="2014" name="Nat. Commun.">
        <title>The tobacco genome sequence and its comparison with those of tomato and potato.</title>
        <authorList>
            <person name="Sierro N."/>
            <person name="Battey J.N."/>
            <person name="Ouadi S."/>
            <person name="Bakaher N."/>
            <person name="Bovet L."/>
            <person name="Willig A."/>
            <person name="Goepfert S."/>
            <person name="Peitsch M.C."/>
            <person name="Ivanov N.V."/>
        </authorList>
    </citation>
    <scope>NUCLEOTIDE SEQUENCE [LARGE SCALE GENOMIC DNA]</scope>
</reference>
<dbReference type="SUPFAM" id="SSF81383">
    <property type="entry name" value="F-box domain"/>
    <property type="match status" value="1"/>
</dbReference>
<evidence type="ECO:0000313" key="2">
    <source>
        <dbReference type="Proteomes" id="UP000790787"/>
    </source>
</evidence>
<dbReference type="PaxDb" id="4097-A0A1S4AQS4"/>
<dbReference type="PANTHER" id="PTHR31111:SF131">
    <property type="entry name" value="F-BOX PROTEIN"/>
    <property type="match status" value="1"/>
</dbReference>
<dbReference type="PROSITE" id="PS50181">
    <property type="entry name" value="FBOX"/>
    <property type="match status" value="1"/>
</dbReference>
<dbReference type="SMART" id="SM00256">
    <property type="entry name" value="FBOX"/>
    <property type="match status" value="1"/>
</dbReference>
<sequence>MASFLPEEIIYHIFSWLPVESLMRFRCVFKFCNSLVFDPSFVDIHQRHSISRPHKTKFLTSSGYGKNLYTIDQASFLRIAEINETRYPRFGYVKGLFCLWGSWVQPPVIYNPITRKVISLPSQNFLEKRTVHYCSLGFEPEKKKYKILMITHVRSAPSRYWVFTLGSAESWREIKSAPASLSLIFINGGVCIDGISYFFGCYKGKACIAEYNVRTENFRIISLWKDEYYIPTLNYYNLIELEEKLTAIDHSRMEMGEMDFWILESSESSELWVKNTIAFPQMYLEAEYVSCFCCSYTPNGEIVFIVNFGRGPKWILFYDWKKKSWRDIEIKEITEEIDIIGVYGNVDGLLPFMYC</sequence>
<dbReference type="InterPro" id="IPR001810">
    <property type="entry name" value="F-box_dom"/>
</dbReference>
<dbReference type="Gene3D" id="1.20.1280.50">
    <property type="match status" value="1"/>
</dbReference>
<dbReference type="RefSeq" id="XP_016479102.1">
    <property type="nucleotide sequence ID" value="XM_016623616.2"/>
</dbReference>
<proteinExistence type="predicted"/>
<reference evidence="3" key="2">
    <citation type="submission" date="2025-08" db="UniProtKB">
        <authorList>
            <consortium name="RefSeq"/>
        </authorList>
    </citation>
    <scope>IDENTIFICATION</scope>
    <source>
        <tissue evidence="3">Leaf</tissue>
    </source>
</reference>
<dbReference type="Pfam" id="PF00646">
    <property type="entry name" value="F-box"/>
    <property type="match status" value="1"/>
</dbReference>
<evidence type="ECO:0000313" key="3">
    <source>
        <dbReference type="RefSeq" id="XP_016479102.1"/>
    </source>
</evidence>
<dbReference type="STRING" id="4097.A0A1S4AQS4"/>
<evidence type="ECO:0000259" key="1">
    <source>
        <dbReference type="PROSITE" id="PS50181"/>
    </source>
</evidence>
<dbReference type="Proteomes" id="UP000790787">
    <property type="component" value="Chromosome 24"/>
</dbReference>
<protein>
    <submittedName>
        <fullName evidence="3">F-box protein At1g19160</fullName>
    </submittedName>
    <submittedName>
        <fullName evidence="3">F-box protein At1g47340-like</fullName>
    </submittedName>
</protein>
<dbReference type="CDD" id="cd22157">
    <property type="entry name" value="F-box_AtFBW1-like"/>
    <property type="match status" value="1"/>
</dbReference>
<name>A0A1S4AQS4_TOBAC</name>
<dbReference type="InterPro" id="IPR013187">
    <property type="entry name" value="F-box-assoc_dom_typ3"/>
</dbReference>
<dbReference type="OrthoDB" id="1249095at2759"/>